<feature type="transmembrane region" description="Helical" evidence="8">
    <location>
        <begin position="6"/>
        <end position="29"/>
    </location>
</feature>
<keyword evidence="5 8" id="KW-0472">Membrane</keyword>
<evidence type="ECO:0008006" key="10">
    <source>
        <dbReference type="Google" id="ProtNLM"/>
    </source>
</evidence>
<organism evidence="9">
    <name type="scientific">Rhododendron williamsianum</name>
    <dbReference type="NCBI Taxonomy" id="262921"/>
    <lineage>
        <taxon>Eukaryota</taxon>
        <taxon>Viridiplantae</taxon>
        <taxon>Streptophyta</taxon>
        <taxon>Embryophyta</taxon>
        <taxon>Tracheophyta</taxon>
        <taxon>Spermatophyta</taxon>
        <taxon>Magnoliopsida</taxon>
        <taxon>eudicotyledons</taxon>
        <taxon>Gunneridae</taxon>
        <taxon>Pentapetalae</taxon>
        <taxon>asterids</taxon>
        <taxon>Ericales</taxon>
        <taxon>Ericaceae</taxon>
        <taxon>Ericoideae</taxon>
        <taxon>Rhodoreae</taxon>
        <taxon>Rhododendron</taxon>
    </lineage>
</organism>
<dbReference type="GO" id="GO:0016020">
    <property type="term" value="C:membrane"/>
    <property type="evidence" value="ECO:0007669"/>
    <property type="project" value="UniProtKB-SubCell"/>
</dbReference>
<keyword evidence="3 8" id="KW-0812">Transmembrane</keyword>
<feature type="region of interest" description="Disordered" evidence="7">
    <location>
        <begin position="567"/>
        <end position="599"/>
    </location>
</feature>
<feature type="transmembrane region" description="Helical" evidence="8">
    <location>
        <begin position="95"/>
        <end position="121"/>
    </location>
</feature>
<evidence type="ECO:0000256" key="3">
    <source>
        <dbReference type="ARBA" id="ARBA00022692"/>
    </source>
</evidence>
<dbReference type="InterPro" id="IPR006876">
    <property type="entry name" value="LMBR1-like_membr_prot"/>
</dbReference>
<evidence type="ECO:0000256" key="5">
    <source>
        <dbReference type="ARBA" id="ARBA00023136"/>
    </source>
</evidence>
<evidence type="ECO:0000256" key="1">
    <source>
        <dbReference type="ARBA" id="ARBA00004141"/>
    </source>
</evidence>
<keyword evidence="6" id="KW-0175">Coiled coil</keyword>
<reference evidence="9" key="1">
    <citation type="journal article" date="2019" name="Genome Biol. Evol.">
        <title>The Rhododendron genome and chromosomal organization provide insight into shared whole-genome duplications across the heath family (Ericaceae).</title>
        <authorList>
            <person name="Soza V.L."/>
            <person name="Lindsley D."/>
            <person name="Waalkes A."/>
            <person name="Ramage E."/>
            <person name="Patwardhan R.P."/>
            <person name="Burton J.N."/>
            <person name="Adey A."/>
            <person name="Kumar A."/>
            <person name="Qiu R."/>
            <person name="Shendure J."/>
            <person name="Hall B."/>
        </authorList>
    </citation>
    <scope>NUCLEOTIDE SEQUENCE</scope>
    <source>
        <strain evidence="9">RSF 1966-606</strain>
    </source>
</reference>
<dbReference type="EMBL" id="QEFC01004601">
    <property type="protein sequence ID" value="KAE9445042.1"/>
    <property type="molecule type" value="Genomic_DNA"/>
</dbReference>
<protein>
    <recommendedName>
        <fullName evidence="10">LMBR1-like membrane protein</fullName>
    </recommendedName>
</protein>
<feature type="transmembrane region" description="Helical" evidence="8">
    <location>
        <begin position="303"/>
        <end position="323"/>
    </location>
</feature>
<proteinExistence type="inferred from homology"/>
<dbReference type="InterPro" id="IPR051584">
    <property type="entry name" value="GPCR-associated_LMBR1"/>
</dbReference>
<evidence type="ECO:0000256" key="7">
    <source>
        <dbReference type="SAM" id="MobiDB-lite"/>
    </source>
</evidence>
<comment type="caution">
    <text evidence="9">The sequence shown here is derived from an EMBL/GenBank/DDBJ whole genome shotgun (WGS) entry which is preliminary data.</text>
</comment>
<feature type="transmembrane region" description="Helical" evidence="8">
    <location>
        <begin position="434"/>
        <end position="455"/>
    </location>
</feature>
<comment type="similarity">
    <text evidence="2">Belongs to the LIMR family.</text>
</comment>
<name>A0A6A4KHJ4_9ERIC</name>
<dbReference type="OrthoDB" id="203099at2759"/>
<feature type="coiled-coil region" evidence="6">
    <location>
        <begin position="214"/>
        <end position="241"/>
    </location>
</feature>
<evidence type="ECO:0000256" key="6">
    <source>
        <dbReference type="SAM" id="Coils"/>
    </source>
</evidence>
<dbReference type="Pfam" id="PF04791">
    <property type="entry name" value="LMBR1"/>
    <property type="match status" value="2"/>
</dbReference>
<accession>A0A6A4KHJ4</accession>
<keyword evidence="4 8" id="KW-1133">Transmembrane helix</keyword>
<dbReference type="PANTHER" id="PTHR21355:SF14">
    <property type="entry name" value="LMBR1 INTEGRAL MEMBRANE-LIKE PROTEIN"/>
    <property type="match status" value="1"/>
</dbReference>
<gene>
    <name evidence="9" type="ORF">C3L33_23060</name>
</gene>
<evidence type="ECO:0000256" key="2">
    <source>
        <dbReference type="ARBA" id="ARBA00010487"/>
    </source>
</evidence>
<evidence type="ECO:0000313" key="9">
    <source>
        <dbReference type="EMBL" id="KAE9445042.1"/>
    </source>
</evidence>
<evidence type="ECO:0000256" key="8">
    <source>
        <dbReference type="SAM" id="Phobius"/>
    </source>
</evidence>
<feature type="compositionally biased region" description="Polar residues" evidence="7">
    <location>
        <begin position="583"/>
        <end position="599"/>
    </location>
</feature>
<feature type="transmembrane region" description="Helical" evidence="8">
    <location>
        <begin position="69"/>
        <end position="89"/>
    </location>
</feature>
<dbReference type="AlphaFoldDB" id="A0A6A4KHJ4"/>
<feature type="region of interest" description="Disordered" evidence="7">
    <location>
        <begin position="660"/>
        <end position="684"/>
    </location>
</feature>
<sequence length="684" mass="77077">MWVFYLISLPLTMGMVVLTLSFGTVALLIPELYETISLSRAVVPIIQGYEDAGDFTVAERLKTSVHANLIFYLCVGSIGLFGLVLLIIWRKSWSGGILGFAMACSNTFGLVTGAFLLGFGLSEIPKSIWKNADWTIRQKVLSHKVAKRAVKLDDAHQELSNAIVVSQATSKQMSKRDPLRPYMSVIDKMLLQMFSEDPSFKPQGGRLGENDMDYDTDEKSMAALRRQLKIAREEYYRCKSEYMNSVTEALELEDTIKNYEHRHAIGWKYVSSFRGERAGRLGSFLDMIELVWRCILRMQLQKVLAVILGCMSAAILLAEATILPSGVDLSLFSILINAVGKQEVLVQFGDFGSTEKRGAGDALEEWWLQSFSLSGLKGIQESFRRRMVARYAPPISYNFLNLIRLDVDRKTIFEKRMGNIDDAVPFFGKGFNKIYPLIMVIYTIVIASNFFDRVIKYFGNWKIFRLQSESEDLDGFDPSGLMILQKERSWLEQGHKVGELVIPLARNFNNASMDLESGSNSKVAVEMKATSLIEDRQTDIVKPSRGEAQHQNNRETFGRKYTAVRTQQTTQNLPEKSRATFDANVSDTGNSQTTPVGPSSGIASTWQSMKSGFQNIKSNIGAKKFLPLRQVEDTKHSRVSSSESLDEIFQRLKQPAVENRAYVDDNNDDYDEHAMDVKKPGPVR</sequence>
<evidence type="ECO:0000256" key="4">
    <source>
        <dbReference type="ARBA" id="ARBA00022989"/>
    </source>
</evidence>
<dbReference type="PANTHER" id="PTHR21355">
    <property type="entry name" value="G-PROTEIN COUPLED RECEPTOR-ASSOCIATED PROTEIN LMBRD2"/>
    <property type="match status" value="1"/>
</dbReference>
<feature type="non-terminal residue" evidence="9">
    <location>
        <position position="1"/>
    </location>
</feature>
<feature type="compositionally biased region" description="Basic and acidic residues" evidence="7">
    <location>
        <begin position="672"/>
        <end position="684"/>
    </location>
</feature>
<comment type="subcellular location">
    <subcellularLocation>
        <location evidence="1">Membrane</location>
        <topology evidence="1">Multi-pass membrane protein</topology>
    </subcellularLocation>
</comment>